<feature type="transmembrane region" description="Helical" evidence="1">
    <location>
        <begin position="29"/>
        <end position="47"/>
    </location>
</feature>
<dbReference type="GO" id="GO:0080120">
    <property type="term" value="P:CAAX-box protein maturation"/>
    <property type="evidence" value="ECO:0007669"/>
    <property type="project" value="UniProtKB-ARBA"/>
</dbReference>
<sequence>MEKGTLNSTTSKRFLPYYWEELKKLLRPAGPLVVCAVYSFVLIFPRYHRKLFRLNLFERQFRLPEKMAVDGLWFLLLPVVIILILRLISIAWPKIKETFPQHRFRDFGFRLGRGVGWRDVAIFFAIMLGFVLFAVFQKDFARTYPLFELARESLNVFLIWEAVHLLHMFGWEFLNRGFLLFGLEPKLGRWAILASAIPFALLHIGKPELEAYGSFIAAIALGWLALRSRSFLPCVFLHWAVAFTMDLLAIIRSGGFA</sequence>
<dbReference type="InterPro" id="IPR003675">
    <property type="entry name" value="Rce1/LyrA-like_dom"/>
</dbReference>
<feature type="transmembrane region" description="Helical" evidence="1">
    <location>
        <begin position="187"/>
        <end position="205"/>
    </location>
</feature>
<evidence type="ECO:0000313" key="4">
    <source>
        <dbReference type="Proteomes" id="UP000317778"/>
    </source>
</evidence>
<organism evidence="3 4">
    <name type="scientific">candidate division TA06 bacterium B3_TA06</name>
    <dbReference type="NCBI Taxonomy" id="2012487"/>
    <lineage>
        <taxon>Bacteria</taxon>
        <taxon>Bacteria division TA06</taxon>
    </lineage>
</organism>
<evidence type="ECO:0000259" key="2">
    <source>
        <dbReference type="Pfam" id="PF02517"/>
    </source>
</evidence>
<keyword evidence="1" id="KW-0472">Membrane</keyword>
<name>A0A532V9T9_UNCT6</name>
<evidence type="ECO:0000256" key="1">
    <source>
        <dbReference type="SAM" id="Phobius"/>
    </source>
</evidence>
<reference evidence="3 4" key="1">
    <citation type="submission" date="2017-06" db="EMBL/GenBank/DDBJ databases">
        <title>Novel microbial phyla capable of carbon fixation and sulfur reduction in deep-sea sediments.</title>
        <authorList>
            <person name="Huang J."/>
            <person name="Baker B."/>
            <person name="Wang Y."/>
        </authorList>
    </citation>
    <scope>NUCLEOTIDE SEQUENCE [LARGE SCALE GENOMIC DNA]</scope>
    <source>
        <strain evidence="3">B3_TA06</strain>
    </source>
</reference>
<dbReference type="EMBL" id="NJBO01000002">
    <property type="protein sequence ID" value="TKJ43973.1"/>
    <property type="molecule type" value="Genomic_DNA"/>
</dbReference>
<keyword evidence="1" id="KW-1133">Transmembrane helix</keyword>
<dbReference type="AlphaFoldDB" id="A0A532V9T9"/>
<feature type="transmembrane region" description="Helical" evidence="1">
    <location>
        <begin position="211"/>
        <end position="226"/>
    </location>
</feature>
<feature type="transmembrane region" description="Helical" evidence="1">
    <location>
        <begin position="156"/>
        <end position="175"/>
    </location>
</feature>
<comment type="caution">
    <text evidence="3">The sequence shown here is derived from an EMBL/GenBank/DDBJ whole genome shotgun (WGS) entry which is preliminary data.</text>
</comment>
<dbReference type="Proteomes" id="UP000317778">
    <property type="component" value="Unassembled WGS sequence"/>
</dbReference>
<proteinExistence type="predicted"/>
<dbReference type="GO" id="GO:0004175">
    <property type="term" value="F:endopeptidase activity"/>
    <property type="evidence" value="ECO:0007669"/>
    <property type="project" value="UniProtKB-ARBA"/>
</dbReference>
<protein>
    <recommendedName>
        <fullName evidence="2">CAAX prenyl protease 2/Lysostaphin resistance protein A-like domain-containing protein</fullName>
    </recommendedName>
</protein>
<keyword evidence="1" id="KW-0812">Transmembrane</keyword>
<feature type="transmembrane region" description="Helical" evidence="1">
    <location>
        <begin position="231"/>
        <end position="251"/>
    </location>
</feature>
<feature type="transmembrane region" description="Helical" evidence="1">
    <location>
        <begin position="116"/>
        <end position="136"/>
    </location>
</feature>
<gene>
    <name evidence="3" type="ORF">CEE36_02315</name>
</gene>
<feature type="transmembrane region" description="Helical" evidence="1">
    <location>
        <begin position="72"/>
        <end position="95"/>
    </location>
</feature>
<dbReference type="Pfam" id="PF02517">
    <property type="entry name" value="Rce1-like"/>
    <property type="match status" value="1"/>
</dbReference>
<feature type="domain" description="CAAX prenyl protease 2/Lysostaphin resistance protein A-like" evidence="2">
    <location>
        <begin position="157"/>
        <end position="242"/>
    </location>
</feature>
<accession>A0A532V9T9</accession>
<evidence type="ECO:0000313" key="3">
    <source>
        <dbReference type="EMBL" id="TKJ43973.1"/>
    </source>
</evidence>